<dbReference type="SUPFAM" id="SSF57850">
    <property type="entry name" value="RING/U-box"/>
    <property type="match status" value="1"/>
</dbReference>
<evidence type="ECO:0000256" key="2">
    <source>
        <dbReference type="ARBA" id="ARBA00004308"/>
    </source>
</evidence>
<dbReference type="GO" id="GO:0005789">
    <property type="term" value="C:endoplasmic reticulum membrane"/>
    <property type="evidence" value="ECO:0007669"/>
    <property type="project" value="UniProtKB-SubCell"/>
</dbReference>
<dbReference type="EMBL" id="CACRZD030000005">
    <property type="protein sequence ID" value="CAA6659349.1"/>
    <property type="molecule type" value="Genomic_DNA"/>
</dbReference>
<feature type="region of interest" description="Disordered" evidence="12">
    <location>
        <begin position="58"/>
        <end position="83"/>
    </location>
</feature>
<gene>
    <name evidence="14" type="ORF">SI7747_05005772</name>
</gene>
<dbReference type="GO" id="GO:0016567">
    <property type="term" value="P:protein ubiquitination"/>
    <property type="evidence" value="ECO:0007669"/>
    <property type="project" value="UniProtKB-UniPathway"/>
</dbReference>
<comment type="catalytic activity">
    <reaction evidence="1 11">
        <text>S-ubiquitinyl-[E2 ubiquitin-conjugating enzyme]-L-cysteine + [acceptor protein]-L-lysine = [E2 ubiquitin-conjugating enzyme]-L-cysteine + N(6)-ubiquitinyl-[acceptor protein]-L-lysine.</text>
        <dbReference type="EC" id="2.3.2.27"/>
    </reaction>
</comment>
<dbReference type="GO" id="GO:0008270">
    <property type="term" value="F:zinc ion binding"/>
    <property type="evidence" value="ECO:0007669"/>
    <property type="project" value="UniProtKB-KW"/>
</dbReference>
<reference evidence="14 15" key="1">
    <citation type="submission" date="2019-12" db="EMBL/GenBank/DDBJ databases">
        <authorList>
            <person name="Scholz U."/>
            <person name="Mascher M."/>
            <person name="Fiebig A."/>
        </authorList>
    </citation>
    <scope>NUCLEOTIDE SEQUENCE</scope>
</reference>
<dbReference type="GO" id="GO:0061630">
    <property type="term" value="F:ubiquitin protein ligase activity"/>
    <property type="evidence" value="ECO:0007669"/>
    <property type="project" value="UniProtKB-UniRule"/>
</dbReference>
<dbReference type="InterPro" id="IPR001841">
    <property type="entry name" value="Znf_RING"/>
</dbReference>
<evidence type="ECO:0000313" key="14">
    <source>
        <dbReference type="EMBL" id="CAA2619603.1"/>
    </source>
</evidence>
<comment type="subcellular location">
    <subcellularLocation>
        <location evidence="2">Endomembrane system</location>
    </subcellularLocation>
    <subcellularLocation>
        <location evidence="11">Endoplasmic reticulum membrane</location>
        <topology evidence="11">Single-pass type IV membrane protein</topology>
    </subcellularLocation>
</comment>
<dbReference type="AlphaFoldDB" id="A0A7I8INJ0"/>
<comment type="pathway">
    <text evidence="3 11">Protein modification; protein ubiquitination.</text>
</comment>
<dbReference type="Proteomes" id="UP001189122">
    <property type="component" value="Unassembled WGS sequence"/>
</dbReference>
<dbReference type="Pfam" id="PF00097">
    <property type="entry name" value="zf-C3HC4"/>
    <property type="match status" value="1"/>
</dbReference>
<evidence type="ECO:0000256" key="4">
    <source>
        <dbReference type="ARBA" id="ARBA00022679"/>
    </source>
</evidence>
<dbReference type="InterPro" id="IPR017907">
    <property type="entry name" value="Znf_RING_CS"/>
</dbReference>
<dbReference type="InterPro" id="IPR018957">
    <property type="entry name" value="Znf_C3HC4_RING-type"/>
</dbReference>
<evidence type="ECO:0000256" key="3">
    <source>
        <dbReference type="ARBA" id="ARBA00004906"/>
    </source>
</evidence>
<evidence type="ECO:0000256" key="1">
    <source>
        <dbReference type="ARBA" id="ARBA00000900"/>
    </source>
</evidence>
<keyword evidence="6 10" id="KW-0863">Zinc-finger</keyword>
<keyword evidence="11" id="KW-0256">Endoplasmic reticulum</keyword>
<evidence type="ECO:0000259" key="13">
    <source>
        <dbReference type="PROSITE" id="PS50089"/>
    </source>
</evidence>
<dbReference type="EC" id="2.3.2.27" evidence="11"/>
<evidence type="ECO:0000256" key="10">
    <source>
        <dbReference type="PROSITE-ProRule" id="PRU00175"/>
    </source>
</evidence>
<dbReference type="PANTHER" id="PTHR12313">
    <property type="entry name" value="E3 UBIQUITIN-PROTEIN LIGASE RNF5-RELATED"/>
    <property type="match status" value="1"/>
</dbReference>
<dbReference type="InterPro" id="IPR045103">
    <property type="entry name" value="RNF5/RNF185-like"/>
</dbReference>
<evidence type="ECO:0000256" key="9">
    <source>
        <dbReference type="ARBA" id="ARBA00023136"/>
    </source>
</evidence>
<dbReference type="UniPathway" id="UPA00143"/>
<dbReference type="InterPro" id="IPR013083">
    <property type="entry name" value="Znf_RING/FYVE/PHD"/>
</dbReference>
<evidence type="ECO:0000256" key="5">
    <source>
        <dbReference type="ARBA" id="ARBA00022723"/>
    </source>
</evidence>
<name>A0A7I8INJ0_SPIIN</name>
<proteinExistence type="predicted"/>
<evidence type="ECO:0000313" key="15">
    <source>
        <dbReference type="Proteomes" id="UP001189122"/>
    </source>
</evidence>
<evidence type="ECO:0000256" key="7">
    <source>
        <dbReference type="ARBA" id="ARBA00022786"/>
    </source>
</evidence>
<dbReference type="PROSITE" id="PS00518">
    <property type="entry name" value="ZF_RING_1"/>
    <property type="match status" value="1"/>
</dbReference>
<keyword evidence="7 11" id="KW-0833">Ubl conjugation pathway</keyword>
<dbReference type="EMBL" id="LR743592">
    <property type="protein sequence ID" value="CAA2619603.1"/>
    <property type="molecule type" value="Genomic_DNA"/>
</dbReference>
<dbReference type="Gene3D" id="3.30.40.10">
    <property type="entry name" value="Zinc/RING finger domain, C3HC4 (zinc finger)"/>
    <property type="match status" value="1"/>
</dbReference>
<evidence type="ECO:0000256" key="11">
    <source>
        <dbReference type="RuleBase" id="RU369090"/>
    </source>
</evidence>
<feature type="domain" description="RING-type" evidence="13">
    <location>
        <begin position="6"/>
        <end position="36"/>
    </location>
</feature>
<organism evidence="14">
    <name type="scientific">Spirodela intermedia</name>
    <name type="common">Intermediate duckweed</name>
    <dbReference type="NCBI Taxonomy" id="51605"/>
    <lineage>
        <taxon>Eukaryota</taxon>
        <taxon>Viridiplantae</taxon>
        <taxon>Streptophyta</taxon>
        <taxon>Embryophyta</taxon>
        <taxon>Tracheophyta</taxon>
        <taxon>Spermatophyta</taxon>
        <taxon>Magnoliopsida</taxon>
        <taxon>Liliopsida</taxon>
        <taxon>Araceae</taxon>
        <taxon>Lemnoideae</taxon>
        <taxon>Spirodela</taxon>
    </lineage>
</organism>
<comment type="domain">
    <text evidence="11">The RING-type zinc finger domain is responsible for E3 ligase activity.</text>
</comment>
<keyword evidence="5 11" id="KW-0479">Metal-binding</keyword>
<evidence type="ECO:0000256" key="6">
    <source>
        <dbReference type="ARBA" id="ARBA00022771"/>
    </source>
</evidence>
<keyword evidence="8 11" id="KW-0862">Zinc</keyword>
<evidence type="ECO:0000256" key="12">
    <source>
        <dbReference type="SAM" id="MobiDB-lite"/>
    </source>
</evidence>
<sequence>MAKDPVVTDCGHLFCWPCLYQWIRRNSSCRECPVCKSPVDIEPGGATVTPIYGCSEAGNTGGDPELPCRPRGRQSRRSLGGAG</sequence>
<keyword evidence="9" id="KW-0472">Membrane</keyword>
<keyword evidence="4 11" id="KW-0808">Transferase</keyword>
<protein>
    <recommendedName>
        <fullName evidence="11">E3 ubiquitin-protein ligase RMA</fullName>
        <ecNumber evidence="11">2.3.2.27</ecNumber>
    </recommendedName>
    <alternativeName>
        <fullName evidence="11">Protein RING membrane-anchor</fullName>
    </alternativeName>
    <alternativeName>
        <fullName evidence="11">RING-type E3 ubiquitin transferase RMA</fullName>
    </alternativeName>
</protein>
<keyword evidence="15" id="KW-1185">Reference proteome</keyword>
<comment type="function">
    <text evidence="11">E3 ubiquitin-protein ligase.</text>
</comment>
<accession>A0A7I8INJ0</accession>
<dbReference type="PROSITE" id="PS50089">
    <property type="entry name" value="ZF_RING_2"/>
    <property type="match status" value="1"/>
</dbReference>
<evidence type="ECO:0000256" key="8">
    <source>
        <dbReference type="ARBA" id="ARBA00022833"/>
    </source>
</evidence>
<dbReference type="GO" id="GO:0006511">
    <property type="term" value="P:ubiquitin-dependent protein catabolic process"/>
    <property type="evidence" value="ECO:0007669"/>
    <property type="project" value="UniProtKB-UniRule"/>
</dbReference>